<dbReference type="EMBL" id="JBDFQZ010000001">
    <property type="protein sequence ID" value="KAK9758085.1"/>
    <property type="molecule type" value="Genomic_DNA"/>
</dbReference>
<evidence type="ECO:0000256" key="1">
    <source>
        <dbReference type="ARBA" id="ARBA00006019"/>
    </source>
</evidence>
<dbReference type="PROSITE" id="PS01256">
    <property type="entry name" value="CULLIN_1"/>
    <property type="match status" value="1"/>
</dbReference>
<dbReference type="PROSITE" id="PS50069">
    <property type="entry name" value="CULLIN_2"/>
    <property type="match status" value="1"/>
</dbReference>
<name>A0AAW1N8U2_SAPOF</name>
<comment type="similarity">
    <text evidence="1 5 6">Belongs to the cullin family.</text>
</comment>
<dbReference type="InterPro" id="IPR016159">
    <property type="entry name" value="Cullin_repeat-like_dom_sf"/>
</dbReference>
<keyword evidence="2" id="KW-1017">Isopeptide bond</keyword>
<dbReference type="InterPro" id="IPR016157">
    <property type="entry name" value="Cullin_CS"/>
</dbReference>
<dbReference type="SMART" id="SM00182">
    <property type="entry name" value="CULLIN"/>
    <property type="match status" value="1"/>
</dbReference>
<evidence type="ECO:0000256" key="3">
    <source>
        <dbReference type="ARBA" id="ARBA00022786"/>
    </source>
</evidence>
<dbReference type="InterPro" id="IPR016158">
    <property type="entry name" value="Cullin_homology"/>
</dbReference>
<dbReference type="Proteomes" id="UP001443914">
    <property type="component" value="Unassembled WGS sequence"/>
</dbReference>
<dbReference type="InterPro" id="IPR045093">
    <property type="entry name" value="Cullin"/>
</dbReference>
<dbReference type="GO" id="GO:0009867">
    <property type="term" value="P:jasmonic acid mediated signaling pathway"/>
    <property type="evidence" value="ECO:0007669"/>
    <property type="project" value="UniProtKB-ARBA"/>
</dbReference>
<proteinExistence type="inferred from homology"/>
<dbReference type="SUPFAM" id="SSF75632">
    <property type="entry name" value="Cullin homology domain"/>
    <property type="match status" value="1"/>
</dbReference>
<dbReference type="AlphaFoldDB" id="A0AAW1N8U2"/>
<keyword evidence="4" id="KW-0832">Ubl conjugation</keyword>
<dbReference type="SUPFAM" id="SSF74788">
    <property type="entry name" value="Cullin repeat-like"/>
    <property type="match status" value="1"/>
</dbReference>
<dbReference type="EMBL" id="JBDFQZ010000001">
    <property type="protein sequence ID" value="KAK9758086.1"/>
    <property type="molecule type" value="Genomic_DNA"/>
</dbReference>
<organism evidence="8 9">
    <name type="scientific">Saponaria officinalis</name>
    <name type="common">Common soapwort</name>
    <name type="synonym">Lychnis saponaria</name>
    <dbReference type="NCBI Taxonomy" id="3572"/>
    <lineage>
        <taxon>Eukaryota</taxon>
        <taxon>Viridiplantae</taxon>
        <taxon>Streptophyta</taxon>
        <taxon>Embryophyta</taxon>
        <taxon>Tracheophyta</taxon>
        <taxon>Spermatophyta</taxon>
        <taxon>Magnoliopsida</taxon>
        <taxon>eudicotyledons</taxon>
        <taxon>Gunneridae</taxon>
        <taxon>Pentapetalae</taxon>
        <taxon>Caryophyllales</taxon>
        <taxon>Caryophyllaceae</taxon>
        <taxon>Caryophylleae</taxon>
        <taxon>Saponaria</taxon>
    </lineage>
</organism>
<dbReference type="SMART" id="SM00884">
    <property type="entry name" value="Cullin_Nedd8"/>
    <property type="match status" value="1"/>
</dbReference>
<dbReference type="InterPro" id="IPR036388">
    <property type="entry name" value="WH-like_DNA-bd_sf"/>
</dbReference>
<dbReference type="FunFam" id="1.20.1310.10:FF:000021">
    <property type="entry name" value="Cullin-1, putative"/>
    <property type="match status" value="1"/>
</dbReference>
<keyword evidence="3" id="KW-0833">Ubl conjugation pathway</keyword>
<comment type="caution">
    <text evidence="8">The sequence shown here is derived from an EMBL/GenBank/DDBJ whole genome shotgun (WGS) entry which is preliminary data.</text>
</comment>
<dbReference type="GO" id="GO:0031461">
    <property type="term" value="C:cullin-RING ubiquitin ligase complex"/>
    <property type="evidence" value="ECO:0007669"/>
    <property type="project" value="InterPro"/>
</dbReference>
<reference evidence="8 9" key="1">
    <citation type="submission" date="2024-03" db="EMBL/GenBank/DDBJ databases">
        <title>WGS assembly of Saponaria officinalis var. Norfolk2.</title>
        <authorList>
            <person name="Jenkins J."/>
            <person name="Shu S."/>
            <person name="Grimwood J."/>
            <person name="Barry K."/>
            <person name="Goodstein D."/>
            <person name="Schmutz J."/>
            <person name="Leebens-Mack J."/>
            <person name="Osbourn A."/>
        </authorList>
    </citation>
    <scope>NUCLEOTIDE SEQUENCE [LARGE SCALE GENOMIC DNA]</scope>
    <source>
        <strain evidence="9">cv. Norfolk2</strain>
        <strain evidence="8">JIC</strain>
        <tissue evidence="8">Leaf</tissue>
    </source>
</reference>
<sequence length="738" mass="85255">MESRSIIVFEEGWEFMEKGITKLKRILEELPEPAFNSEDHILLYTTIYNMCTQKQEHDYSQQLYDNYKKVFVDYMQDTVLPALSQKHDEFMLKDLVKRWSNHKIMIRWLSRFFNYLDRYFITRRSLPSLSEVGFNCFQDLVYKDLCGKAKDAILALIHVEREGGQIDRALLKNALSIYIDLGSEHYVDDFEIPMLLDTEAYYSRKAASWILEDSCPEYLTKSEECLKREKDRVTHYLHATTEEKLLEKVQHEVLWVFENQLLEKENSGCRALLRDDKVEDLSRMYRLYSKVAKGLEPIGKIIKQHITDEGTALVQLAEDAASSKAENAAAGGSYEQVFIRKVIELHDKFMSYVIECFGSHTIFHKALKEAFEAFLNKGVAGSSSAELLATFCDNILKKGGSEKLSDDAIEDSLDKAVKLLAYVSDKDLFAEFYRKKLSRRLLFDKSANDDHERSILTKLKQQCGGQFTSKMEGMVTDLTLARENQTHFEEFLQQNPNANPGLDLTVTVLTTGFWPSYKSSDLTVPPAMVKGIEIFKQFYATKTKHRKLTFIYSLGSCNISGKFGPKTIELVVGTYQAAALLLFNTADCLSYSEIAEQLNLADEDLIRVLHSLSCAKYKILKKEPSSKSISHTDHFSFNSSFTDRMRRIRIPLPPVDERKKVVEDVDKDRRYAIDASIVRIMKSRKVLGYQQLITECVEQLNRMFKPDFKAIKKRIEDLITRDYIERDKENPQTFRYVA</sequence>
<evidence type="ECO:0000313" key="9">
    <source>
        <dbReference type="Proteomes" id="UP001443914"/>
    </source>
</evidence>
<dbReference type="Pfam" id="PF00888">
    <property type="entry name" value="Cullin"/>
    <property type="match status" value="1"/>
</dbReference>
<dbReference type="InterPro" id="IPR059120">
    <property type="entry name" value="Cullin-like_AB"/>
</dbReference>
<evidence type="ECO:0000256" key="6">
    <source>
        <dbReference type="RuleBase" id="RU003829"/>
    </source>
</evidence>
<dbReference type="Pfam" id="PF26557">
    <property type="entry name" value="Cullin_AB"/>
    <property type="match status" value="1"/>
</dbReference>
<dbReference type="SUPFAM" id="SSF46785">
    <property type="entry name" value="Winged helix' DNA-binding domain"/>
    <property type="match status" value="1"/>
</dbReference>
<dbReference type="Gene3D" id="1.20.1310.10">
    <property type="entry name" value="Cullin Repeats"/>
    <property type="match status" value="4"/>
</dbReference>
<evidence type="ECO:0000256" key="4">
    <source>
        <dbReference type="ARBA" id="ARBA00022843"/>
    </source>
</evidence>
<dbReference type="FunFam" id="1.20.1310.10:FF:000001">
    <property type="entry name" value="Cullin 3"/>
    <property type="match status" value="1"/>
</dbReference>
<evidence type="ECO:0000259" key="7">
    <source>
        <dbReference type="PROSITE" id="PS50069"/>
    </source>
</evidence>
<dbReference type="EMBL" id="JBDFQZ010000001">
    <property type="protein sequence ID" value="KAK9758087.1"/>
    <property type="molecule type" value="Genomic_DNA"/>
</dbReference>
<dbReference type="Gene3D" id="3.30.230.130">
    <property type="entry name" value="Cullin, Chain C, Domain 2"/>
    <property type="match status" value="1"/>
</dbReference>
<dbReference type="InterPro" id="IPR036390">
    <property type="entry name" value="WH_DNA-bd_sf"/>
</dbReference>
<dbReference type="InterPro" id="IPR019559">
    <property type="entry name" value="Cullin_neddylation_domain"/>
</dbReference>
<dbReference type="FunFam" id="1.10.10.10:FF:000503">
    <property type="entry name" value="Cullin-1"/>
    <property type="match status" value="1"/>
</dbReference>
<dbReference type="PANTHER" id="PTHR11932">
    <property type="entry name" value="CULLIN"/>
    <property type="match status" value="1"/>
</dbReference>
<dbReference type="InterPro" id="IPR001373">
    <property type="entry name" value="Cullin_N"/>
</dbReference>
<evidence type="ECO:0000313" key="8">
    <source>
        <dbReference type="EMBL" id="KAK9758085.1"/>
    </source>
</evidence>
<dbReference type="FunFam" id="1.20.1310.10:FF:000013">
    <property type="entry name" value="Cullin-1 like"/>
    <property type="match status" value="1"/>
</dbReference>
<dbReference type="FunFam" id="1.20.1310.10:FF:000020">
    <property type="entry name" value="Cullin-1, putative"/>
    <property type="match status" value="1"/>
</dbReference>
<feature type="domain" description="Cullin family profile" evidence="7">
    <location>
        <begin position="383"/>
        <end position="613"/>
    </location>
</feature>
<dbReference type="GO" id="GO:0006511">
    <property type="term" value="P:ubiquitin-dependent protein catabolic process"/>
    <property type="evidence" value="ECO:0007669"/>
    <property type="project" value="InterPro"/>
</dbReference>
<gene>
    <name evidence="8" type="ORF">RND81_01G205800</name>
</gene>
<dbReference type="Pfam" id="PF10557">
    <property type="entry name" value="Cullin_Nedd8"/>
    <property type="match status" value="1"/>
</dbReference>
<keyword evidence="9" id="KW-1185">Reference proteome</keyword>
<accession>A0AAW1N8U2</accession>
<protein>
    <recommendedName>
        <fullName evidence="7">Cullin family profile domain-containing protein</fullName>
    </recommendedName>
</protein>
<dbReference type="InterPro" id="IPR036317">
    <property type="entry name" value="Cullin_homology_sf"/>
</dbReference>
<dbReference type="GO" id="GO:0031625">
    <property type="term" value="F:ubiquitin protein ligase binding"/>
    <property type="evidence" value="ECO:0007669"/>
    <property type="project" value="InterPro"/>
</dbReference>
<dbReference type="Gene3D" id="1.10.10.10">
    <property type="entry name" value="Winged helix-like DNA-binding domain superfamily/Winged helix DNA-binding domain"/>
    <property type="match status" value="1"/>
</dbReference>
<evidence type="ECO:0000256" key="2">
    <source>
        <dbReference type="ARBA" id="ARBA00022499"/>
    </source>
</evidence>
<evidence type="ECO:0000256" key="5">
    <source>
        <dbReference type="PROSITE-ProRule" id="PRU00330"/>
    </source>
</evidence>